<sequence>MGTVFFFTEYYFLNQIHKEQIALNQNIVGKLVNRFPEKEIDIVKLTINKDKKVWQNKGDKILKKYGYDMNTKMLEDDIFKENFYKFITSSFIAIVLAIIINFILMLYIMNFFTSKLENFSYNIDKIMDGDFSVISCVCREGVLSRISTQFEQMSKRLNASLKKLQKEKESVKALVTDISHQLKTPLSSIKMFNSFLMEEDIEDKDRIEFLNRSEKSIEKLEWLTDSLVKLSRLEIGMISLKKEKGNINETIYEVVNELYLKAFKKNIDISFEGKNNCFINYDLKWTKEAIFNVLDNAIKYTKEDGEINIVLKKLEFYIEIDIKDNGVGICEEDIQRIFKRFERGDSKFIRESEGSGVGLYLTRKILEKQGGCITVTSKEGLGTTFNLFLQNC</sequence>
<dbReference type="Gene3D" id="3.30.565.10">
    <property type="entry name" value="Histidine kinase-like ATPase, C-terminal domain"/>
    <property type="match status" value="1"/>
</dbReference>
<keyword evidence="12" id="KW-1185">Reference proteome</keyword>
<dbReference type="Pfam" id="PF02518">
    <property type="entry name" value="HATPase_c"/>
    <property type="match status" value="1"/>
</dbReference>
<dbReference type="InterPro" id="IPR003661">
    <property type="entry name" value="HisK_dim/P_dom"/>
</dbReference>
<evidence type="ECO:0000256" key="5">
    <source>
        <dbReference type="ARBA" id="ARBA00022679"/>
    </source>
</evidence>
<evidence type="ECO:0000256" key="9">
    <source>
        <dbReference type="SAM" id="Phobius"/>
    </source>
</evidence>
<comment type="caution">
    <text evidence="11">The sequence shown here is derived from an EMBL/GenBank/DDBJ whole genome shotgun (WGS) entry which is preliminary data.</text>
</comment>
<keyword evidence="8" id="KW-0175">Coiled coil</keyword>
<dbReference type="SUPFAM" id="SSF47384">
    <property type="entry name" value="Homodimeric domain of signal transducing histidine kinase"/>
    <property type="match status" value="1"/>
</dbReference>
<keyword evidence="7" id="KW-0902">Two-component regulatory system</keyword>
<evidence type="ECO:0000313" key="12">
    <source>
        <dbReference type="Proteomes" id="UP001501510"/>
    </source>
</evidence>
<dbReference type="CDD" id="cd00075">
    <property type="entry name" value="HATPase"/>
    <property type="match status" value="1"/>
</dbReference>
<evidence type="ECO:0000256" key="1">
    <source>
        <dbReference type="ARBA" id="ARBA00000085"/>
    </source>
</evidence>
<dbReference type="GO" id="GO:0016301">
    <property type="term" value="F:kinase activity"/>
    <property type="evidence" value="ECO:0007669"/>
    <property type="project" value="UniProtKB-KW"/>
</dbReference>
<keyword evidence="9" id="KW-1133">Transmembrane helix</keyword>
<dbReference type="EC" id="2.7.13.3" evidence="3"/>
<keyword evidence="6 11" id="KW-0418">Kinase</keyword>
<dbReference type="PANTHER" id="PTHR45453:SF1">
    <property type="entry name" value="PHOSPHATE REGULON SENSOR PROTEIN PHOR"/>
    <property type="match status" value="1"/>
</dbReference>
<dbReference type="PRINTS" id="PR00344">
    <property type="entry name" value="BCTRLSENSOR"/>
</dbReference>
<dbReference type="PANTHER" id="PTHR45453">
    <property type="entry name" value="PHOSPHATE REGULON SENSOR PROTEIN PHOR"/>
    <property type="match status" value="1"/>
</dbReference>
<accession>A0ABN1JE09</accession>
<evidence type="ECO:0000313" key="11">
    <source>
        <dbReference type="EMBL" id="GAA0737087.1"/>
    </source>
</evidence>
<protein>
    <recommendedName>
        <fullName evidence="3">histidine kinase</fullName>
        <ecNumber evidence="3">2.7.13.3</ecNumber>
    </recommendedName>
</protein>
<evidence type="ECO:0000256" key="8">
    <source>
        <dbReference type="SAM" id="Coils"/>
    </source>
</evidence>
<dbReference type="Pfam" id="PF00512">
    <property type="entry name" value="HisKA"/>
    <property type="match status" value="1"/>
</dbReference>
<dbReference type="RefSeq" id="WP_343760025.1">
    <property type="nucleotide sequence ID" value="NZ_BAAACG010000008.1"/>
</dbReference>
<evidence type="ECO:0000256" key="6">
    <source>
        <dbReference type="ARBA" id="ARBA00022777"/>
    </source>
</evidence>
<evidence type="ECO:0000256" key="7">
    <source>
        <dbReference type="ARBA" id="ARBA00023012"/>
    </source>
</evidence>
<dbReference type="InterPro" id="IPR004358">
    <property type="entry name" value="Sig_transdc_His_kin-like_C"/>
</dbReference>
<dbReference type="InterPro" id="IPR003594">
    <property type="entry name" value="HATPase_dom"/>
</dbReference>
<dbReference type="InterPro" id="IPR050351">
    <property type="entry name" value="BphY/WalK/GraS-like"/>
</dbReference>
<evidence type="ECO:0000256" key="3">
    <source>
        <dbReference type="ARBA" id="ARBA00012438"/>
    </source>
</evidence>
<dbReference type="PROSITE" id="PS50109">
    <property type="entry name" value="HIS_KIN"/>
    <property type="match status" value="1"/>
</dbReference>
<dbReference type="CDD" id="cd00082">
    <property type="entry name" value="HisKA"/>
    <property type="match status" value="1"/>
</dbReference>
<dbReference type="InterPro" id="IPR036097">
    <property type="entry name" value="HisK_dim/P_sf"/>
</dbReference>
<dbReference type="SUPFAM" id="SSF55874">
    <property type="entry name" value="ATPase domain of HSP90 chaperone/DNA topoisomerase II/histidine kinase"/>
    <property type="match status" value="1"/>
</dbReference>
<feature type="transmembrane region" description="Helical" evidence="9">
    <location>
        <begin position="83"/>
        <end position="108"/>
    </location>
</feature>
<dbReference type="SMART" id="SM00387">
    <property type="entry name" value="HATPase_c"/>
    <property type="match status" value="1"/>
</dbReference>
<evidence type="ECO:0000256" key="2">
    <source>
        <dbReference type="ARBA" id="ARBA00004370"/>
    </source>
</evidence>
<organism evidence="11 12">
    <name type="scientific">Clostridium oceanicum</name>
    <dbReference type="NCBI Taxonomy" id="1543"/>
    <lineage>
        <taxon>Bacteria</taxon>
        <taxon>Bacillati</taxon>
        <taxon>Bacillota</taxon>
        <taxon>Clostridia</taxon>
        <taxon>Eubacteriales</taxon>
        <taxon>Clostridiaceae</taxon>
        <taxon>Clostridium</taxon>
    </lineage>
</organism>
<dbReference type="Gene3D" id="6.10.340.10">
    <property type="match status" value="1"/>
</dbReference>
<proteinExistence type="predicted"/>
<evidence type="ECO:0000259" key="10">
    <source>
        <dbReference type="PROSITE" id="PS50109"/>
    </source>
</evidence>
<dbReference type="InterPro" id="IPR005467">
    <property type="entry name" value="His_kinase_dom"/>
</dbReference>
<reference evidence="11 12" key="1">
    <citation type="journal article" date="2019" name="Int. J. Syst. Evol. Microbiol.">
        <title>The Global Catalogue of Microorganisms (GCM) 10K type strain sequencing project: providing services to taxonomists for standard genome sequencing and annotation.</title>
        <authorList>
            <consortium name="The Broad Institute Genomics Platform"/>
            <consortium name="The Broad Institute Genome Sequencing Center for Infectious Disease"/>
            <person name="Wu L."/>
            <person name="Ma J."/>
        </authorList>
    </citation>
    <scope>NUCLEOTIDE SEQUENCE [LARGE SCALE GENOMIC DNA]</scope>
    <source>
        <strain evidence="11 12">JCM 1407</strain>
    </source>
</reference>
<evidence type="ECO:0000256" key="4">
    <source>
        <dbReference type="ARBA" id="ARBA00022553"/>
    </source>
</evidence>
<dbReference type="InterPro" id="IPR036890">
    <property type="entry name" value="HATPase_C_sf"/>
</dbReference>
<keyword evidence="5" id="KW-0808">Transferase</keyword>
<dbReference type="SMART" id="SM00388">
    <property type="entry name" value="HisKA"/>
    <property type="match status" value="1"/>
</dbReference>
<feature type="domain" description="Histidine kinase" evidence="10">
    <location>
        <begin position="177"/>
        <end position="392"/>
    </location>
</feature>
<comment type="subcellular location">
    <subcellularLocation>
        <location evidence="2">Membrane</location>
    </subcellularLocation>
</comment>
<feature type="coiled-coil region" evidence="8">
    <location>
        <begin position="147"/>
        <end position="181"/>
    </location>
</feature>
<dbReference type="Proteomes" id="UP001501510">
    <property type="component" value="Unassembled WGS sequence"/>
</dbReference>
<name>A0ABN1JE09_9CLOT</name>
<dbReference type="EMBL" id="BAAACG010000008">
    <property type="protein sequence ID" value="GAA0737087.1"/>
    <property type="molecule type" value="Genomic_DNA"/>
</dbReference>
<gene>
    <name evidence="11" type="ORF">GCM10008906_12800</name>
</gene>
<keyword evidence="4" id="KW-0597">Phosphoprotein</keyword>
<keyword evidence="9" id="KW-0812">Transmembrane</keyword>
<dbReference type="Gene3D" id="1.10.287.130">
    <property type="match status" value="1"/>
</dbReference>
<comment type="catalytic activity">
    <reaction evidence="1">
        <text>ATP + protein L-histidine = ADP + protein N-phospho-L-histidine.</text>
        <dbReference type="EC" id="2.7.13.3"/>
    </reaction>
</comment>
<keyword evidence="9" id="KW-0472">Membrane</keyword>